<dbReference type="EMBL" id="JAVFWL010000005">
    <property type="protein sequence ID" value="KAK6756363.1"/>
    <property type="molecule type" value="Genomic_DNA"/>
</dbReference>
<accession>A0ABR1E1F2</accession>
<dbReference type="InterPro" id="IPR008042">
    <property type="entry name" value="Retrotrans_Pao"/>
</dbReference>
<evidence type="ECO:0000313" key="2">
    <source>
        <dbReference type="Proteomes" id="UP001303046"/>
    </source>
</evidence>
<evidence type="ECO:0000313" key="1">
    <source>
        <dbReference type="EMBL" id="KAK6756363.1"/>
    </source>
</evidence>
<sequence>MAKSKVPDAKREITIPKLELNAITIGTRLSFNVIQSLTNEIHIDRILILSDSDIALKWVASPNTRSSGVFVADRIKEVQTIVRDLNSLKILVQFGYIDTNHNSADCGTRGLTKD</sequence>
<protein>
    <recommendedName>
        <fullName evidence="3">RNase H type-1 domain-containing protein</fullName>
    </recommendedName>
</protein>
<keyword evidence="2" id="KW-1185">Reference proteome</keyword>
<evidence type="ECO:0008006" key="3">
    <source>
        <dbReference type="Google" id="ProtNLM"/>
    </source>
</evidence>
<comment type="caution">
    <text evidence="1">The sequence shown here is derived from an EMBL/GenBank/DDBJ whole genome shotgun (WGS) entry which is preliminary data.</text>
</comment>
<proteinExistence type="predicted"/>
<dbReference type="Proteomes" id="UP001303046">
    <property type="component" value="Unassembled WGS sequence"/>
</dbReference>
<name>A0ABR1E1F2_NECAM</name>
<organism evidence="1 2">
    <name type="scientific">Necator americanus</name>
    <name type="common">Human hookworm</name>
    <dbReference type="NCBI Taxonomy" id="51031"/>
    <lineage>
        <taxon>Eukaryota</taxon>
        <taxon>Metazoa</taxon>
        <taxon>Ecdysozoa</taxon>
        <taxon>Nematoda</taxon>
        <taxon>Chromadorea</taxon>
        <taxon>Rhabditida</taxon>
        <taxon>Rhabditina</taxon>
        <taxon>Rhabditomorpha</taxon>
        <taxon>Strongyloidea</taxon>
        <taxon>Ancylostomatidae</taxon>
        <taxon>Bunostominae</taxon>
        <taxon>Necator</taxon>
    </lineage>
</organism>
<gene>
    <name evidence="1" type="primary">Necator_chrV.g19441</name>
    <name evidence="1" type="ORF">RB195_014649</name>
</gene>
<reference evidence="1 2" key="1">
    <citation type="submission" date="2023-08" db="EMBL/GenBank/DDBJ databases">
        <title>A Necator americanus chromosomal reference genome.</title>
        <authorList>
            <person name="Ilik V."/>
            <person name="Petrzelkova K.J."/>
            <person name="Pardy F."/>
            <person name="Fuh T."/>
            <person name="Niatou-Singa F.S."/>
            <person name="Gouil Q."/>
            <person name="Baker L."/>
            <person name="Ritchie M.E."/>
            <person name="Jex A.R."/>
            <person name="Gazzola D."/>
            <person name="Li H."/>
            <person name="Toshio Fujiwara R."/>
            <person name="Zhan B."/>
            <person name="Aroian R.V."/>
            <person name="Pafco B."/>
            <person name="Schwarz E.M."/>
        </authorList>
    </citation>
    <scope>NUCLEOTIDE SEQUENCE [LARGE SCALE GENOMIC DNA]</scope>
    <source>
        <strain evidence="1 2">Aroian</strain>
        <tissue evidence="1">Whole animal</tissue>
    </source>
</reference>
<dbReference type="Pfam" id="PF05380">
    <property type="entry name" value="Peptidase_A17"/>
    <property type="match status" value="1"/>
</dbReference>